<dbReference type="Pfam" id="PF10421">
    <property type="entry name" value="OAS1_C"/>
    <property type="match status" value="1"/>
</dbReference>
<dbReference type="SUPFAM" id="SSF81631">
    <property type="entry name" value="PAP/OAS1 substrate-binding domain"/>
    <property type="match status" value="1"/>
</dbReference>
<dbReference type="SUPFAM" id="SSF81301">
    <property type="entry name" value="Nucleotidyltransferase"/>
    <property type="match status" value="1"/>
</dbReference>
<gene>
    <name evidence="3" type="ORF">ACJMK2_041438</name>
</gene>
<evidence type="ECO:0000313" key="4">
    <source>
        <dbReference type="Proteomes" id="UP001634394"/>
    </source>
</evidence>
<reference evidence="3 4" key="1">
    <citation type="submission" date="2024-11" db="EMBL/GenBank/DDBJ databases">
        <title>Chromosome-level genome assembly of the freshwater bivalve Anodonta woodiana.</title>
        <authorList>
            <person name="Chen X."/>
        </authorList>
    </citation>
    <scope>NUCLEOTIDE SEQUENCE [LARGE SCALE GENOMIC DNA]</scope>
    <source>
        <strain evidence="3">MN2024</strain>
        <tissue evidence="3">Gills</tissue>
    </source>
</reference>
<dbReference type="InterPro" id="IPR043519">
    <property type="entry name" value="NT_sf"/>
</dbReference>
<dbReference type="AlphaFoldDB" id="A0ABD3W7Y0"/>
<feature type="domain" description="2'-5'-oligoadenylate synthetase 1" evidence="2">
    <location>
        <begin position="154"/>
        <end position="267"/>
    </location>
</feature>
<dbReference type="InterPro" id="IPR018952">
    <property type="entry name" value="2-5-oligoAdlate_synth_1_dom2/C"/>
</dbReference>
<keyword evidence="4" id="KW-1185">Reference proteome</keyword>
<sequence length="353" mass="41674">MAHWHGDHVSYLNVFDENSNLEQFVNQYLVPDPNFVANCNPFLDRLIGFIQKHTPDSMKPARVFRGGSIGKGTELKDETKIDLIFYVSGRHRLQAVADQMEELLTVLEQYLQHYRECRFVRKTKLSVHVDLFCHGDHEHRVEIRPVYDVLHTQSKREIYEDMTKSDTLRQFYSTCLVKLQQTFVKEQPERVRNLIRLVKYWRKSKLPADEGKNKWPDSYLLELITIRRWEEAGKPATFDLRRGLYSVLHALVEYRDLKIQWFDNYDKIFMKQIRERNPSIHVPENFKTPRSESRIVPTTRQHKYPGYYVIDPANPFSNVTSTCELWHKVAEVASESLQMPLFGGLGRSGLNNW</sequence>
<protein>
    <recommendedName>
        <fullName evidence="2">2'-5'-oligoadenylate synthetase 1 domain-containing protein</fullName>
    </recommendedName>
</protein>
<comment type="similarity">
    <text evidence="1">Belongs to the 2-5A synthase family.</text>
</comment>
<organism evidence="3 4">
    <name type="scientific">Sinanodonta woodiana</name>
    <name type="common">Chinese pond mussel</name>
    <name type="synonym">Anodonta woodiana</name>
    <dbReference type="NCBI Taxonomy" id="1069815"/>
    <lineage>
        <taxon>Eukaryota</taxon>
        <taxon>Metazoa</taxon>
        <taxon>Spiralia</taxon>
        <taxon>Lophotrochozoa</taxon>
        <taxon>Mollusca</taxon>
        <taxon>Bivalvia</taxon>
        <taxon>Autobranchia</taxon>
        <taxon>Heteroconchia</taxon>
        <taxon>Palaeoheterodonta</taxon>
        <taxon>Unionida</taxon>
        <taxon>Unionoidea</taxon>
        <taxon>Unionidae</taxon>
        <taxon>Unioninae</taxon>
        <taxon>Sinanodonta</taxon>
    </lineage>
</organism>
<dbReference type="Gene3D" id="1.10.1410.20">
    <property type="entry name" value="2'-5'-oligoadenylate synthetase 1, domain 2"/>
    <property type="match status" value="1"/>
</dbReference>
<dbReference type="PANTHER" id="PTHR11258:SF11">
    <property type="entry name" value="C2H2-TYPE DOMAIN-CONTAINING PROTEIN"/>
    <property type="match status" value="1"/>
</dbReference>
<dbReference type="Gene3D" id="3.30.460.10">
    <property type="entry name" value="Beta Polymerase, domain 2"/>
    <property type="match status" value="1"/>
</dbReference>
<dbReference type="EMBL" id="JBJQND010000008">
    <property type="protein sequence ID" value="KAL3868660.1"/>
    <property type="molecule type" value="Genomic_DNA"/>
</dbReference>
<accession>A0ABD3W7Y0</accession>
<dbReference type="PROSITE" id="PS50152">
    <property type="entry name" value="25A_SYNTH_3"/>
    <property type="match status" value="1"/>
</dbReference>
<proteinExistence type="inferred from homology"/>
<evidence type="ECO:0000259" key="2">
    <source>
        <dbReference type="Pfam" id="PF10421"/>
    </source>
</evidence>
<evidence type="ECO:0000256" key="1">
    <source>
        <dbReference type="ARBA" id="ARBA00009526"/>
    </source>
</evidence>
<dbReference type="Proteomes" id="UP001634394">
    <property type="component" value="Unassembled WGS sequence"/>
</dbReference>
<dbReference type="PANTHER" id="PTHR11258">
    <property type="entry name" value="2-5 OLIGOADENYLATE SYNTHETASE"/>
    <property type="match status" value="1"/>
</dbReference>
<name>A0ABD3W7Y0_SINWO</name>
<comment type="caution">
    <text evidence="3">The sequence shown here is derived from an EMBL/GenBank/DDBJ whole genome shotgun (WGS) entry which is preliminary data.</text>
</comment>
<evidence type="ECO:0000313" key="3">
    <source>
        <dbReference type="EMBL" id="KAL3868660.1"/>
    </source>
</evidence>